<feature type="compositionally biased region" description="Basic and acidic residues" evidence="5">
    <location>
        <begin position="319"/>
        <end position="344"/>
    </location>
</feature>
<keyword evidence="3 6" id="KW-1133">Transmembrane helix</keyword>
<evidence type="ECO:0000256" key="5">
    <source>
        <dbReference type="SAM" id="MobiDB-lite"/>
    </source>
</evidence>
<evidence type="ECO:0000256" key="7">
    <source>
        <dbReference type="SAM" id="SignalP"/>
    </source>
</evidence>
<dbReference type="OrthoDB" id="10039147at2759"/>
<feature type="compositionally biased region" description="Basic residues" evidence="5">
    <location>
        <begin position="345"/>
        <end position="357"/>
    </location>
</feature>
<evidence type="ECO:0000313" key="8">
    <source>
        <dbReference type="EMBL" id="OAQ30885.1"/>
    </source>
</evidence>
<keyword evidence="2 6" id="KW-0812">Transmembrane</keyword>
<dbReference type="GO" id="GO:0032469">
    <property type="term" value="P:endoplasmic reticulum calcium ion homeostasis"/>
    <property type="evidence" value="ECO:0007669"/>
    <property type="project" value="InterPro"/>
</dbReference>
<feature type="region of interest" description="Disordered" evidence="5">
    <location>
        <begin position="319"/>
        <end position="357"/>
    </location>
</feature>
<protein>
    <submittedName>
        <fullName evidence="8">DUF1682-domain-containing protein</fullName>
    </submittedName>
</protein>
<feature type="signal peptide" evidence="7">
    <location>
        <begin position="1"/>
        <end position="19"/>
    </location>
</feature>
<evidence type="ECO:0000313" key="9">
    <source>
        <dbReference type="Proteomes" id="UP000078512"/>
    </source>
</evidence>
<dbReference type="PANTHER" id="PTHR12883">
    <property type="entry name" value="ADIPOCYTE-SPECIFIC PROTEIN 4-RELATED"/>
    <property type="match status" value="1"/>
</dbReference>
<proteinExistence type="predicted"/>
<feature type="chain" id="PRO_5008276460" evidence="7">
    <location>
        <begin position="20"/>
        <end position="357"/>
    </location>
</feature>
<evidence type="ECO:0000256" key="2">
    <source>
        <dbReference type="ARBA" id="ARBA00022692"/>
    </source>
</evidence>
<dbReference type="InterPro" id="IPR012879">
    <property type="entry name" value="CCDC47"/>
</dbReference>
<dbReference type="STRING" id="1314771.A0A197K079"/>
<evidence type="ECO:0000256" key="4">
    <source>
        <dbReference type="ARBA" id="ARBA00023136"/>
    </source>
</evidence>
<dbReference type="GO" id="GO:0005783">
    <property type="term" value="C:endoplasmic reticulum"/>
    <property type="evidence" value="ECO:0007669"/>
    <property type="project" value="InterPro"/>
</dbReference>
<dbReference type="Pfam" id="PF07946">
    <property type="entry name" value="CCDC47"/>
    <property type="match status" value="1"/>
</dbReference>
<keyword evidence="9" id="KW-1185">Reference proteome</keyword>
<feature type="transmembrane region" description="Helical" evidence="6">
    <location>
        <begin position="43"/>
        <end position="62"/>
    </location>
</feature>
<evidence type="ECO:0000256" key="1">
    <source>
        <dbReference type="ARBA" id="ARBA00004167"/>
    </source>
</evidence>
<dbReference type="PANTHER" id="PTHR12883:SF0">
    <property type="entry name" value="PAT COMPLEX SUBUNIT CCDC47"/>
    <property type="match status" value="1"/>
</dbReference>
<dbReference type="Proteomes" id="UP000078512">
    <property type="component" value="Unassembled WGS sequence"/>
</dbReference>
<sequence>MSRILGLAASIATLASVQAAGFLEQATAALPRFNSMQDLLEQFGHEFMYLSIILLILITYMFGKKHNEVLAKTTMAVMLPLFRANFSRVGDNGAELAIDAPHEYIIYLTGRRHVATVHGLIKMKPRQDLIRTIFTLFSTPVLDTCTLNVTMNPEEYSDGVFAVVPKTSGTRIRNRNYDLTTFTKASNQKSLDESLITLTESSELTEAILPLVVDKLNQAAEWLDYFIVSDQPAAKPESLPTKPYAKRISLSFRLPKATEARKILPLVEALIACLDGLPQDCHVTSVIKNKIVKAREEASKEIGKKAQAEKARELEEKRLRERREAEKNLSPDAQRKLAAKEEKKALKKRQKKVTTRA</sequence>
<keyword evidence="4 6" id="KW-0472">Membrane</keyword>
<evidence type="ECO:0000256" key="3">
    <source>
        <dbReference type="ARBA" id="ARBA00022989"/>
    </source>
</evidence>
<dbReference type="GO" id="GO:0016020">
    <property type="term" value="C:membrane"/>
    <property type="evidence" value="ECO:0007669"/>
    <property type="project" value="UniProtKB-SubCell"/>
</dbReference>
<comment type="subcellular location">
    <subcellularLocation>
        <location evidence="1">Membrane</location>
        <topology evidence="1">Single-pass membrane protein</topology>
    </subcellularLocation>
</comment>
<dbReference type="EMBL" id="KV442032">
    <property type="protein sequence ID" value="OAQ30885.1"/>
    <property type="molecule type" value="Genomic_DNA"/>
</dbReference>
<name>A0A197K079_9FUNG</name>
<gene>
    <name evidence="8" type="ORF">K457DRAFT_109880</name>
</gene>
<dbReference type="GO" id="GO:0005509">
    <property type="term" value="F:calcium ion binding"/>
    <property type="evidence" value="ECO:0007669"/>
    <property type="project" value="InterPro"/>
</dbReference>
<dbReference type="AlphaFoldDB" id="A0A197K079"/>
<evidence type="ECO:0000256" key="6">
    <source>
        <dbReference type="SAM" id="Phobius"/>
    </source>
</evidence>
<reference evidence="8 9" key="1">
    <citation type="submission" date="2016-05" db="EMBL/GenBank/DDBJ databases">
        <title>Genome sequencing reveals origins of a unique bacterial endosymbiosis in the earliest lineages of terrestrial Fungi.</title>
        <authorList>
            <consortium name="DOE Joint Genome Institute"/>
            <person name="Uehling J."/>
            <person name="Gryganskyi A."/>
            <person name="Hameed K."/>
            <person name="Tschaplinski T."/>
            <person name="Misztal P."/>
            <person name="Wu S."/>
            <person name="Desiro A."/>
            <person name="Vande Pol N."/>
            <person name="Du Z.-Y."/>
            <person name="Zienkiewicz A."/>
            <person name="Zienkiewicz K."/>
            <person name="Morin E."/>
            <person name="Tisserant E."/>
            <person name="Splivallo R."/>
            <person name="Hainaut M."/>
            <person name="Henrissat B."/>
            <person name="Ohm R."/>
            <person name="Kuo A."/>
            <person name="Yan J."/>
            <person name="Lipzen A."/>
            <person name="Nolan M."/>
            <person name="Labutti K."/>
            <person name="Barry K."/>
            <person name="Goldstein A."/>
            <person name="Labbe J."/>
            <person name="Schadt C."/>
            <person name="Tuskan G."/>
            <person name="Grigoriev I."/>
            <person name="Martin F."/>
            <person name="Vilgalys R."/>
            <person name="Bonito G."/>
        </authorList>
    </citation>
    <scope>NUCLEOTIDE SEQUENCE [LARGE SCALE GENOMIC DNA]</scope>
    <source>
        <strain evidence="8 9">AG-77</strain>
    </source>
</reference>
<organism evidence="8 9">
    <name type="scientific">Linnemannia elongata AG-77</name>
    <dbReference type="NCBI Taxonomy" id="1314771"/>
    <lineage>
        <taxon>Eukaryota</taxon>
        <taxon>Fungi</taxon>
        <taxon>Fungi incertae sedis</taxon>
        <taxon>Mucoromycota</taxon>
        <taxon>Mortierellomycotina</taxon>
        <taxon>Mortierellomycetes</taxon>
        <taxon>Mortierellales</taxon>
        <taxon>Mortierellaceae</taxon>
        <taxon>Linnemannia</taxon>
    </lineage>
</organism>
<accession>A0A197K079</accession>
<keyword evidence="7" id="KW-0732">Signal</keyword>